<keyword evidence="3" id="KW-0804">Transcription</keyword>
<dbReference type="InterPro" id="IPR051011">
    <property type="entry name" value="Metal_resp_trans_reg"/>
</dbReference>
<accession>A0A6P2CLE6</accession>
<keyword evidence="6" id="KW-1185">Reference proteome</keyword>
<dbReference type="Proteomes" id="UP000442244">
    <property type="component" value="Unassembled WGS sequence"/>
</dbReference>
<dbReference type="SUPFAM" id="SSF46785">
    <property type="entry name" value="Winged helix' DNA-binding domain"/>
    <property type="match status" value="1"/>
</dbReference>
<keyword evidence="1" id="KW-0805">Transcription regulation</keyword>
<comment type="caution">
    <text evidence="5">The sequence shown here is derived from an EMBL/GenBank/DDBJ whole genome shotgun (WGS) entry which is preliminary data.</text>
</comment>
<dbReference type="PRINTS" id="PR00778">
    <property type="entry name" value="HTHARSR"/>
</dbReference>
<name>A0A6P2CLE6_9LACO</name>
<dbReference type="RefSeq" id="WP_148606147.1">
    <property type="nucleotide sequence ID" value="NZ_BSUV01000001.1"/>
</dbReference>
<feature type="domain" description="HTH arsR-type" evidence="4">
    <location>
        <begin position="4"/>
        <end position="98"/>
    </location>
</feature>
<dbReference type="InterPro" id="IPR001845">
    <property type="entry name" value="HTH_ArsR_DNA-bd_dom"/>
</dbReference>
<evidence type="ECO:0000256" key="1">
    <source>
        <dbReference type="ARBA" id="ARBA00023015"/>
    </source>
</evidence>
<dbReference type="GO" id="GO:0003677">
    <property type="term" value="F:DNA binding"/>
    <property type="evidence" value="ECO:0007669"/>
    <property type="project" value="UniProtKB-KW"/>
</dbReference>
<dbReference type="Gene3D" id="1.10.10.10">
    <property type="entry name" value="Winged helix-like DNA-binding domain superfamily/Winged helix DNA-binding domain"/>
    <property type="match status" value="1"/>
</dbReference>
<dbReference type="InterPro" id="IPR036388">
    <property type="entry name" value="WH-like_DNA-bd_sf"/>
</dbReference>
<dbReference type="Pfam" id="PF01022">
    <property type="entry name" value="HTH_5"/>
    <property type="match status" value="1"/>
</dbReference>
<dbReference type="PANTHER" id="PTHR43132:SF6">
    <property type="entry name" value="HTH-TYPE TRANSCRIPTIONAL REPRESSOR CZRA"/>
    <property type="match status" value="1"/>
</dbReference>
<protein>
    <submittedName>
        <fullName evidence="5">ArsR family transcriptional regulator</fullName>
    </submittedName>
</protein>
<dbReference type="GO" id="GO:0003700">
    <property type="term" value="F:DNA-binding transcription factor activity"/>
    <property type="evidence" value="ECO:0007669"/>
    <property type="project" value="InterPro"/>
</dbReference>
<evidence type="ECO:0000313" key="5">
    <source>
        <dbReference type="EMBL" id="TYC46267.1"/>
    </source>
</evidence>
<evidence type="ECO:0000259" key="4">
    <source>
        <dbReference type="PROSITE" id="PS50987"/>
    </source>
</evidence>
<evidence type="ECO:0000256" key="3">
    <source>
        <dbReference type="ARBA" id="ARBA00023163"/>
    </source>
</evidence>
<dbReference type="InterPro" id="IPR011991">
    <property type="entry name" value="ArsR-like_HTH"/>
</dbReference>
<dbReference type="AlphaFoldDB" id="A0A6P2CLE6"/>
<evidence type="ECO:0000313" key="6">
    <source>
        <dbReference type="Proteomes" id="UP000442244"/>
    </source>
</evidence>
<dbReference type="SMART" id="SM00418">
    <property type="entry name" value="HTH_ARSR"/>
    <property type="match status" value="1"/>
</dbReference>
<proteinExistence type="predicted"/>
<dbReference type="InterPro" id="IPR036390">
    <property type="entry name" value="WH_DNA-bd_sf"/>
</dbReference>
<dbReference type="PROSITE" id="PS50987">
    <property type="entry name" value="HTH_ARSR_2"/>
    <property type="match status" value="1"/>
</dbReference>
<dbReference type="OrthoDB" id="9794330at2"/>
<dbReference type="NCBIfam" id="NF033788">
    <property type="entry name" value="HTH_metalloreg"/>
    <property type="match status" value="1"/>
</dbReference>
<organism evidence="5 6">
    <name type="scientific">Leuconostoc litchii</name>
    <dbReference type="NCBI Taxonomy" id="1981069"/>
    <lineage>
        <taxon>Bacteria</taxon>
        <taxon>Bacillati</taxon>
        <taxon>Bacillota</taxon>
        <taxon>Bacilli</taxon>
        <taxon>Lactobacillales</taxon>
        <taxon>Lactobacillaceae</taxon>
        <taxon>Leuconostoc</taxon>
    </lineage>
</organism>
<dbReference type="PANTHER" id="PTHR43132">
    <property type="entry name" value="ARSENICAL RESISTANCE OPERON REPRESSOR ARSR-RELATED"/>
    <property type="match status" value="1"/>
</dbReference>
<keyword evidence="2" id="KW-0238">DNA-binding</keyword>
<evidence type="ECO:0000256" key="2">
    <source>
        <dbReference type="ARBA" id="ARBA00023125"/>
    </source>
</evidence>
<dbReference type="EMBL" id="SDGY01000005">
    <property type="protein sequence ID" value="TYC46267.1"/>
    <property type="molecule type" value="Genomic_DNA"/>
</dbReference>
<reference evidence="5 6" key="1">
    <citation type="submission" date="2019-01" db="EMBL/GenBank/DDBJ databases">
        <title>Leuconostoc litchii sp. nov., a novel lactic acid bacterium isolated from lychee.</title>
        <authorList>
            <person name="Wang L.-T."/>
        </authorList>
    </citation>
    <scope>NUCLEOTIDE SEQUENCE [LARGE SCALE GENOMIC DNA]</scope>
    <source>
        <strain evidence="5 6">MB7</strain>
    </source>
</reference>
<dbReference type="CDD" id="cd00090">
    <property type="entry name" value="HTH_ARSR"/>
    <property type="match status" value="1"/>
</dbReference>
<gene>
    <name evidence="5" type="ORF">ESZ47_07265</name>
</gene>
<sequence length="106" mass="12294">MKNEEIIYKNEMERIFKILSNPTRLQILVLLENKQLSVNEIVNELSLSQPQVSHQLAILKEHQLVNADRVGKQSLYRLDDPHILNVIDSTKNHVRHVVLGKKHGEL</sequence>